<organism evidence="1 2">
    <name type="scientific">Gomphosphaeria aponina SAG 52.96 = DSM 107014</name>
    <dbReference type="NCBI Taxonomy" id="1521640"/>
    <lineage>
        <taxon>Bacteria</taxon>
        <taxon>Bacillati</taxon>
        <taxon>Cyanobacteriota</taxon>
        <taxon>Cyanophyceae</taxon>
        <taxon>Oscillatoriophycideae</taxon>
        <taxon>Chroococcales</taxon>
        <taxon>Gomphosphaeriaceae</taxon>
        <taxon>Gomphosphaeria</taxon>
    </lineage>
</organism>
<dbReference type="EMBL" id="JADQBC010000075">
    <property type="protein sequence ID" value="MBR8828541.1"/>
    <property type="molecule type" value="Genomic_DNA"/>
</dbReference>
<comment type="caution">
    <text evidence="1">The sequence shown here is derived from an EMBL/GenBank/DDBJ whole genome shotgun (WGS) entry which is preliminary data.</text>
</comment>
<reference evidence="1" key="1">
    <citation type="submission" date="2021-02" db="EMBL/GenBank/DDBJ databases">
        <title>Metagenome analyses of Stigonema ocellatum DSM 106950, Chlorogloea purpurea SAG 13.99 and Gomphosphaeria aponina DSM 107014.</title>
        <authorList>
            <person name="Marter P."/>
            <person name="Huang S."/>
        </authorList>
    </citation>
    <scope>NUCLEOTIDE SEQUENCE</scope>
    <source>
        <strain evidence="1">JP213</strain>
    </source>
</reference>
<sequence>MIGSQIKTILEILQREERELKFIKIYGERNTGTNYISQLIKENLQCQLIPGVAAEIAKESVLRINKYIKKKGLKKLEASIFQELLIDEIFAKNLAVSLGWKHCRPPLDLIKNHQFTPQTLFITITKNPYSWLLSLYKRPYHNFFQAQREFREFLSMPWKTVKREYSQAYFDNPIQLWNEKQRAYIELAQEINICINLKYEQVLRNELGTIKALSYLFPFVHQNGIVSIAKSTKNDGRDKQFFEEYYLKSQWRKEIKIEEIEYINQHLDFELLKYFNYKKIETD</sequence>
<dbReference type="Proteomes" id="UP000767446">
    <property type="component" value="Unassembled WGS sequence"/>
</dbReference>
<name>A0A941GSR7_9CHRO</name>
<evidence type="ECO:0000313" key="1">
    <source>
        <dbReference type="EMBL" id="MBR8828541.1"/>
    </source>
</evidence>
<protein>
    <recommendedName>
        <fullName evidence="3">Sulfotransferase domain-containing protein</fullName>
    </recommendedName>
</protein>
<evidence type="ECO:0000313" key="2">
    <source>
        <dbReference type="Proteomes" id="UP000767446"/>
    </source>
</evidence>
<evidence type="ECO:0008006" key="3">
    <source>
        <dbReference type="Google" id="ProtNLM"/>
    </source>
</evidence>
<dbReference type="InterPro" id="IPR027417">
    <property type="entry name" value="P-loop_NTPase"/>
</dbReference>
<proteinExistence type="predicted"/>
<dbReference type="AlphaFoldDB" id="A0A941GSR7"/>
<dbReference type="SUPFAM" id="SSF52540">
    <property type="entry name" value="P-loop containing nucleoside triphosphate hydrolases"/>
    <property type="match status" value="1"/>
</dbReference>
<accession>A0A941GSR7</accession>
<dbReference type="Gene3D" id="3.40.50.300">
    <property type="entry name" value="P-loop containing nucleotide triphosphate hydrolases"/>
    <property type="match status" value="1"/>
</dbReference>
<gene>
    <name evidence="1" type="ORF">DSM107014_11695</name>
</gene>